<comment type="caution">
    <text evidence="1">The sequence shown here is derived from an EMBL/GenBank/DDBJ whole genome shotgun (WGS) entry which is preliminary data.</text>
</comment>
<proteinExistence type="predicted"/>
<name>D1QPP5_9BACT</name>
<dbReference type="HOGENOM" id="CLU_059184_0_0_10"/>
<protein>
    <submittedName>
        <fullName evidence="1">Uncharacterized protein</fullName>
    </submittedName>
</protein>
<gene>
    <name evidence="1" type="ORF">HMPREF0971_00938</name>
</gene>
<dbReference type="EMBL" id="ACUZ02000015">
    <property type="protein sequence ID" value="EFB32706.1"/>
    <property type="molecule type" value="Genomic_DNA"/>
</dbReference>
<reference evidence="1 2" key="1">
    <citation type="submission" date="2009-11" db="EMBL/GenBank/DDBJ databases">
        <authorList>
            <person name="Weinstock G."/>
            <person name="Sodergren E."/>
            <person name="Clifton S."/>
            <person name="Fulton L."/>
            <person name="Fulton B."/>
            <person name="Courtney L."/>
            <person name="Fronick C."/>
            <person name="Harrison M."/>
            <person name="Strong C."/>
            <person name="Farmer C."/>
            <person name="Delahaunty K."/>
            <person name="Markovic C."/>
            <person name="Hall O."/>
            <person name="Minx P."/>
            <person name="Tomlinson C."/>
            <person name="Mitreva M."/>
            <person name="Nelson J."/>
            <person name="Hou S."/>
            <person name="Wollam A."/>
            <person name="Pepin K.H."/>
            <person name="Johnson M."/>
            <person name="Bhonagiri V."/>
            <person name="Nash W.E."/>
            <person name="Warren W."/>
            <person name="Chinwalla A."/>
            <person name="Mardis E.R."/>
            <person name="Wilson R.K."/>
        </authorList>
    </citation>
    <scope>NUCLEOTIDE SEQUENCE [LARGE SCALE GENOMIC DNA]</scope>
    <source>
        <strain evidence="1 2">F0302</strain>
    </source>
</reference>
<sequence length="300" mass="34951">MHTYWEELLTHQEKGEIKVYKQLKYRCEQSVTTYLNDVPASNVQTRADYTLQGIEDTTGHKAYRVKIEENIISMFPEQFSEAAKMMGDLEAVKSDVVLAVDSETGKPIRILNHEEVLSRWEDYKQGMREKYEFLQDKQIRDNMEGFLNIVGKQIANESALLAELQLKLPFLLLFDKHLVSSDISASTEQQEFSSPLFDHITFPLELRQEIVKETPTEILFTRHNVATEIPKDVLKRIEEIYDQKYKPTVGYSFSTYNVDYDIRFQTDREGVFLREAQGSITEEVVNNTRLAISFTLRKIQ</sequence>
<dbReference type="Proteomes" id="UP000004079">
    <property type="component" value="Unassembled WGS sequence"/>
</dbReference>
<dbReference type="AlphaFoldDB" id="D1QPP5"/>
<accession>D1QPP5</accession>
<dbReference type="RefSeq" id="WP_004372087.1">
    <property type="nucleotide sequence ID" value="NZ_GG703884.1"/>
</dbReference>
<dbReference type="STRING" id="649760.HMPREF0971_00938"/>
<evidence type="ECO:0000313" key="1">
    <source>
        <dbReference type="EMBL" id="EFB32706.1"/>
    </source>
</evidence>
<evidence type="ECO:0000313" key="2">
    <source>
        <dbReference type="Proteomes" id="UP000004079"/>
    </source>
</evidence>
<organism evidence="1 2">
    <name type="scientific">Segatella oris F0302</name>
    <dbReference type="NCBI Taxonomy" id="649760"/>
    <lineage>
        <taxon>Bacteria</taxon>
        <taxon>Pseudomonadati</taxon>
        <taxon>Bacteroidota</taxon>
        <taxon>Bacteroidia</taxon>
        <taxon>Bacteroidales</taxon>
        <taxon>Prevotellaceae</taxon>
        <taxon>Segatella</taxon>
    </lineage>
</organism>